<organism evidence="1 2">
    <name type="scientific">Vagococcus allomyrinae</name>
    <dbReference type="NCBI Taxonomy" id="2794353"/>
    <lineage>
        <taxon>Bacteria</taxon>
        <taxon>Bacillati</taxon>
        <taxon>Bacillota</taxon>
        <taxon>Bacilli</taxon>
        <taxon>Lactobacillales</taxon>
        <taxon>Enterococcaceae</taxon>
        <taxon>Vagococcus</taxon>
    </lineage>
</organism>
<evidence type="ECO:0000313" key="2">
    <source>
        <dbReference type="Proteomes" id="UP000674938"/>
    </source>
</evidence>
<dbReference type="AlphaFoldDB" id="A0A940SVN5"/>
<comment type="caution">
    <text evidence="1">The sequence shown here is derived from an EMBL/GenBank/DDBJ whole genome shotgun (WGS) entry which is preliminary data.</text>
</comment>
<dbReference type="InterPro" id="IPR048108">
    <property type="entry name" value="CBO2463_dom"/>
</dbReference>
<evidence type="ECO:0000313" key="1">
    <source>
        <dbReference type="EMBL" id="MBP1040513.1"/>
    </source>
</evidence>
<dbReference type="RefSeq" id="WP_209525554.1">
    <property type="nucleotide sequence ID" value="NZ_JAEEGA010000003.1"/>
</dbReference>
<dbReference type="Proteomes" id="UP000674938">
    <property type="component" value="Unassembled WGS sequence"/>
</dbReference>
<gene>
    <name evidence="1" type="ORF">I6N95_05820</name>
</gene>
<dbReference type="EMBL" id="JAEEGA010000003">
    <property type="protein sequence ID" value="MBP1040513.1"/>
    <property type="molecule type" value="Genomic_DNA"/>
</dbReference>
<reference evidence="1" key="1">
    <citation type="submission" date="2020-12" db="EMBL/GenBank/DDBJ databases">
        <title>Vagococcus allomyrinae sp. nov. and Enterococcus lavae sp. nov., isolated from the larvae of Allomyrina dichotoma.</title>
        <authorList>
            <person name="Lee S.D."/>
        </authorList>
    </citation>
    <scope>NUCLEOTIDE SEQUENCE</scope>
    <source>
        <strain evidence="1">BWB3-3</strain>
    </source>
</reference>
<keyword evidence="2" id="KW-1185">Reference proteome</keyword>
<accession>A0A940SVN5</accession>
<sequence>MDRLKYISTERMYEGILVELTDAGVTIDLKGRLGQIKIPKRMLISQNELQVGQVVGFMMSYPEVLDPEPDEKYVYAIEQNKKRMEEIKSRYQEKSEN</sequence>
<dbReference type="NCBIfam" id="NF041553">
    <property type="entry name" value="CBO2463_dom"/>
    <property type="match status" value="1"/>
</dbReference>
<name>A0A940SVN5_9ENTE</name>
<protein>
    <submittedName>
        <fullName evidence="1">Uncharacterized protein</fullName>
    </submittedName>
</protein>
<proteinExistence type="predicted"/>